<proteinExistence type="predicted"/>
<gene>
    <name evidence="1" type="ORF">JTE90_014124</name>
</gene>
<name>A0AAV6U540_9ARAC</name>
<keyword evidence="2" id="KW-1185">Reference proteome</keyword>
<evidence type="ECO:0000313" key="2">
    <source>
        <dbReference type="Proteomes" id="UP000827092"/>
    </source>
</evidence>
<organism evidence="1 2">
    <name type="scientific">Oedothorax gibbosus</name>
    <dbReference type="NCBI Taxonomy" id="931172"/>
    <lineage>
        <taxon>Eukaryota</taxon>
        <taxon>Metazoa</taxon>
        <taxon>Ecdysozoa</taxon>
        <taxon>Arthropoda</taxon>
        <taxon>Chelicerata</taxon>
        <taxon>Arachnida</taxon>
        <taxon>Araneae</taxon>
        <taxon>Araneomorphae</taxon>
        <taxon>Entelegynae</taxon>
        <taxon>Araneoidea</taxon>
        <taxon>Linyphiidae</taxon>
        <taxon>Erigoninae</taxon>
        <taxon>Oedothorax</taxon>
    </lineage>
</organism>
<accession>A0AAV6U540</accession>
<reference evidence="1 2" key="1">
    <citation type="journal article" date="2022" name="Nat. Ecol. Evol.">
        <title>A masculinizing supergene underlies an exaggerated male reproductive morph in a spider.</title>
        <authorList>
            <person name="Hendrickx F."/>
            <person name="De Corte Z."/>
            <person name="Sonet G."/>
            <person name="Van Belleghem S.M."/>
            <person name="Kostlbacher S."/>
            <person name="Vangestel C."/>
        </authorList>
    </citation>
    <scope>NUCLEOTIDE SEQUENCE [LARGE SCALE GENOMIC DNA]</scope>
    <source>
        <strain evidence="1">W744_W776</strain>
    </source>
</reference>
<dbReference type="AlphaFoldDB" id="A0AAV6U540"/>
<sequence length="79" mass="9323">MNYVFTILLLTFLLILWNAVLTSAFKRICLVYYIGFEYHPMGCQDGQICNEVTRSYSLIHKIPLLLNRLLPSQRFNHMI</sequence>
<dbReference type="EMBL" id="JAFNEN010000659">
    <property type="protein sequence ID" value="KAG8178918.1"/>
    <property type="molecule type" value="Genomic_DNA"/>
</dbReference>
<evidence type="ECO:0008006" key="3">
    <source>
        <dbReference type="Google" id="ProtNLM"/>
    </source>
</evidence>
<comment type="caution">
    <text evidence="1">The sequence shown here is derived from an EMBL/GenBank/DDBJ whole genome shotgun (WGS) entry which is preliminary data.</text>
</comment>
<evidence type="ECO:0000313" key="1">
    <source>
        <dbReference type="EMBL" id="KAG8178918.1"/>
    </source>
</evidence>
<dbReference type="Proteomes" id="UP000827092">
    <property type="component" value="Unassembled WGS sequence"/>
</dbReference>
<protein>
    <recommendedName>
        <fullName evidence="3">Secreted protein</fullName>
    </recommendedName>
</protein>